<reference evidence="1 2" key="1">
    <citation type="submission" date="2024-07" db="EMBL/GenBank/DDBJ databases">
        <title>Section-level genome sequencing and comparative genomics of Aspergillus sections Usti and Cavernicolus.</title>
        <authorList>
            <consortium name="Lawrence Berkeley National Laboratory"/>
            <person name="Nybo J.L."/>
            <person name="Vesth T.C."/>
            <person name="Theobald S."/>
            <person name="Frisvad J.C."/>
            <person name="Larsen T.O."/>
            <person name="Kjaerboelling I."/>
            <person name="Rothschild-Mancinelli K."/>
            <person name="Lyhne E.K."/>
            <person name="Kogle M.E."/>
            <person name="Barry K."/>
            <person name="Clum A."/>
            <person name="Na H."/>
            <person name="Ledsgaard L."/>
            <person name="Lin J."/>
            <person name="Lipzen A."/>
            <person name="Kuo A."/>
            <person name="Riley R."/>
            <person name="Mondo S."/>
            <person name="Labutti K."/>
            <person name="Haridas S."/>
            <person name="Pangalinan J."/>
            <person name="Salamov A.A."/>
            <person name="Simmons B.A."/>
            <person name="Magnuson J.K."/>
            <person name="Chen J."/>
            <person name="Drula E."/>
            <person name="Henrissat B."/>
            <person name="Wiebenga A."/>
            <person name="Lubbers R.J."/>
            <person name="Gomes A.C."/>
            <person name="Makela M.R."/>
            <person name="Stajich J."/>
            <person name="Grigoriev I.V."/>
            <person name="Mortensen U.H."/>
            <person name="De Vries R.P."/>
            <person name="Baker S.E."/>
            <person name="Andersen M.R."/>
        </authorList>
    </citation>
    <scope>NUCLEOTIDE SEQUENCE [LARGE SCALE GENOMIC DNA]</scope>
    <source>
        <strain evidence="1 2">CBS 588.65</strain>
    </source>
</reference>
<name>A0ABR4H2V1_9EURO</name>
<proteinExistence type="predicted"/>
<evidence type="ECO:0000313" key="1">
    <source>
        <dbReference type="EMBL" id="KAL2809726.1"/>
    </source>
</evidence>
<dbReference type="EMBL" id="JBFXLT010000083">
    <property type="protein sequence ID" value="KAL2809726.1"/>
    <property type="molecule type" value="Genomic_DNA"/>
</dbReference>
<gene>
    <name evidence="1" type="ORF">BJX63DRAFT_344212</name>
</gene>
<keyword evidence="2" id="KW-1185">Reference proteome</keyword>
<organism evidence="1 2">
    <name type="scientific">Aspergillus granulosus</name>
    <dbReference type="NCBI Taxonomy" id="176169"/>
    <lineage>
        <taxon>Eukaryota</taxon>
        <taxon>Fungi</taxon>
        <taxon>Dikarya</taxon>
        <taxon>Ascomycota</taxon>
        <taxon>Pezizomycotina</taxon>
        <taxon>Eurotiomycetes</taxon>
        <taxon>Eurotiomycetidae</taxon>
        <taxon>Eurotiales</taxon>
        <taxon>Aspergillaceae</taxon>
        <taxon>Aspergillus</taxon>
        <taxon>Aspergillus subgen. Nidulantes</taxon>
    </lineage>
</organism>
<evidence type="ECO:0000313" key="2">
    <source>
        <dbReference type="Proteomes" id="UP001610334"/>
    </source>
</evidence>
<accession>A0ABR4H2V1</accession>
<dbReference type="Proteomes" id="UP001610334">
    <property type="component" value="Unassembled WGS sequence"/>
</dbReference>
<comment type="caution">
    <text evidence="1">The sequence shown here is derived from an EMBL/GenBank/DDBJ whole genome shotgun (WGS) entry which is preliminary data.</text>
</comment>
<sequence>MDSFGALHCHAHNESYRALMPSESPRQQPKAGVHLSEVAWQHTTKKIPEFKISQKQEWRSRAERWQYHQLHWLHGLACRAWQSTKSSRQSVPRVSLYPAHGSSSSSSRLGGKRKWIGTQWGRIVAQHHCIRPSSRRAVRLTSCNRAGTGPFREGIITRSRRWPWEPPSRPEPSRRRCRDHPMIHVWQHCQTEWLELMSSYASGKKKKNSCA</sequence>
<protein>
    <submittedName>
        <fullName evidence="1">Uncharacterized protein</fullName>
    </submittedName>
</protein>